<dbReference type="EMBL" id="HBEW01001131">
    <property type="protein sequence ID" value="CAD8577051.1"/>
    <property type="molecule type" value="Transcribed_RNA"/>
</dbReference>
<feature type="region of interest" description="Disordered" evidence="2">
    <location>
        <begin position="399"/>
        <end position="482"/>
    </location>
</feature>
<feature type="compositionally biased region" description="Low complexity" evidence="2">
    <location>
        <begin position="433"/>
        <end position="451"/>
    </location>
</feature>
<dbReference type="AlphaFoldDB" id="A0A7S0KE19"/>
<sequence length="482" mass="53947">MMASASPTSAMIRELASEVLRTPSKTELKTASASVAALTDDISTMSFRVPASAPASPGDGVVGEFERRVRALEREAEGVEDDLRVEEREHEIAVSALRRERDIEREREAVRRNSHHETASLREALRAKERAIASLTSTLASTREEYARRELEAKRTRDAADDDFERLRERVRALEANVDVREHASKAKDEIIETLKRDLEAKRAFDRDVVEQTKALEIDRLERRAEASEERARVAESKVDAMVLEKVSLMRELESLRERVARLPTQAEEDEAFKRRVERAADARVAAERLLNEEMRTKAELAGLFAQIRDMTLRSAGVRAVPSHQTAVFGVHPSTVDSSHHRSPPLIVEEQLRAVKASAEQEIAARRREFNDIQAEVTRENARLRRELSNVRSTLREKLREATNTASSAKDAGDDTSPWAADFSFPPPRETVTPSKTPAATPSASSSAAAKQNHQTDDDFIEFTPAASTSLDEDVFAAPRER</sequence>
<evidence type="ECO:0000256" key="1">
    <source>
        <dbReference type="SAM" id="Coils"/>
    </source>
</evidence>
<proteinExistence type="predicted"/>
<feature type="coiled-coil region" evidence="1">
    <location>
        <begin position="62"/>
        <end position="89"/>
    </location>
</feature>
<feature type="coiled-coil region" evidence="1">
    <location>
        <begin position="125"/>
        <end position="184"/>
    </location>
</feature>
<feature type="coiled-coil region" evidence="1">
    <location>
        <begin position="211"/>
        <end position="259"/>
    </location>
</feature>
<accession>A0A7S0KE19</accession>
<evidence type="ECO:0000313" key="3">
    <source>
        <dbReference type="EMBL" id="CAD8577051.1"/>
    </source>
</evidence>
<evidence type="ECO:0000256" key="2">
    <source>
        <dbReference type="SAM" id="MobiDB-lite"/>
    </source>
</evidence>
<gene>
    <name evidence="3" type="ORF">OMED0929_LOCUS1003</name>
</gene>
<organism evidence="3">
    <name type="scientific">Ostreococcus mediterraneus</name>
    <dbReference type="NCBI Taxonomy" id="1486918"/>
    <lineage>
        <taxon>Eukaryota</taxon>
        <taxon>Viridiplantae</taxon>
        <taxon>Chlorophyta</taxon>
        <taxon>Mamiellophyceae</taxon>
        <taxon>Mamiellales</taxon>
        <taxon>Bathycoccaceae</taxon>
        <taxon>Ostreococcus</taxon>
    </lineage>
</organism>
<keyword evidence="1" id="KW-0175">Coiled coil</keyword>
<reference evidence="3" key="1">
    <citation type="submission" date="2021-01" db="EMBL/GenBank/DDBJ databases">
        <authorList>
            <person name="Corre E."/>
            <person name="Pelletier E."/>
            <person name="Niang G."/>
            <person name="Scheremetjew M."/>
            <person name="Finn R."/>
            <person name="Kale V."/>
            <person name="Holt S."/>
            <person name="Cochrane G."/>
            <person name="Meng A."/>
            <person name="Brown T."/>
            <person name="Cohen L."/>
        </authorList>
    </citation>
    <scope>NUCLEOTIDE SEQUENCE</scope>
    <source>
        <strain evidence="3">Clade-D-RCC2572</strain>
    </source>
</reference>
<protein>
    <submittedName>
        <fullName evidence="3">Uncharacterized protein</fullName>
    </submittedName>
</protein>
<name>A0A7S0KE19_9CHLO</name>